<dbReference type="PROSITE" id="PS50197">
    <property type="entry name" value="BEACH"/>
    <property type="match status" value="1"/>
</dbReference>
<keyword evidence="2" id="KW-0677">Repeat</keyword>
<evidence type="ECO:0000256" key="2">
    <source>
        <dbReference type="ARBA" id="ARBA00022737"/>
    </source>
</evidence>
<dbReference type="InterPro" id="IPR011993">
    <property type="entry name" value="PH-like_dom_sf"/>
</dbReference>
<dbReference type="Proteomes" id="UP000664859">
    <property type="component" value="Unassembled WGS sequence"/>
</dbReference>
<dbReference type="PANTHER" id="PTHR13743">
    <property type="entry name" value="BEIGE/BEACH-RELATED"/>
    <property type="match status" value="1"/>
</dbReference>
<dbReference type="SMART" id="SM01026">
    <property type="entry name" value="Beach"/>
    <property type="match status" value="1"/>
</dbReference>
<protein>
    <submittedName>
        <fullName evidence="5">BEACH domain-containing protein</fullName>
    </submittedName>
</protein>
<reference evidence="5" key="1">
    <citation type="submission" date="2021-02" db="EMBL/GenBank/DDBJ databases">
        <title>First Annotated Genome of the Yellow-green Alga Tribonema minus.</title>
        <authorList>
            <person name="Mahan K.M."/>
        </authorList>
    </citation>
    <scope>NUCLEOTIDE SEQUENCE</scope>
    <source>
        <strain evidence="5">UTEX B ZZ1240</strain>
    </source>
</reference>
<evidence type="ECO:0000259" key="3">
    <source>
        <dbReference type="PROSITE" id="PS50197"/>
    </source>
</evidence>
<dbReference type="AlphaFoldDB" id="A0A835ZH49"/>
<evidence type="ECO:0000256" key="1">
    <source>
        <dbReference type="ARBA" id="ARBA00022574"/>
    </source>
</evidence>
<dbReference type="EMBL" id="JAFCMP010000034">
    <property type="protein sequence ID" value="KAG5190444.1"/>
    <property type="molecule type" value="Genomic_DNA"/>
</dbReference>
<dbReference type="InterPro" id="IPR000409">
    <property type="entry name" value="BEACH_dom"/>
</dbReference>
<comment type="caution">
    <text evidence="5">The sequence shown here is derived from an EMBL/GenBank/DDBJ whole genome shotgun (WGS) entry which is preliminary data.</text>
</comment>
<evidence type="ECO:0000313" key="5">
    <source>
        <dbReference type="EMBL" id="KAG5190444.1"/>
    </source>
</evidence>
<dbReference type="PANTHER" id="PTHR13743:SF123">
    <property type="entry name" value="PROTEIN FAN"/>
    <property type="match status" value="1"/>
</dbReference>
<dbReference type="Pfam" id="PF02138">
    <property type="entry name" value="Beach"/>
    <property type="match status" value="1"/>
</dbReference>
<gene>
    <name evidence="5" type="ORF">JKP88DRAFT_175741</name>
</gene>
<dbReference type="InterPro" id="IPR036372">
    <property type="entry name" value="BEACH_dom_sf"/>
</dbReference>
<organism evidence="5 6">
    <name type="scientific">Tribonema minus</name>
    <dbReference type="NCBI Taxonomy" id="303371"/>
    <lineage>
        <taxon>Eukaryota</taxon>
        <taxon>Sar</taxon>
        <taxon>Stramenopiles</taxon>
        <taxon>Ochrophyta</taxon>
        <taxon>PX clade</taxon>
        <taxon>Xanthophyceae</taxon>
        <taxon>Tribonematales</taxon>
        <taxon>Tribonemataceae</taxon>
        <taxon>Tribonema</taxon>
    </lineage>
</organism>
<proteinExistence type="predicted"/>
<dbReference type="OrthoDB" id="26681at2759"/>
<dbReference type="FunFam" id="1.10.1540.10:FF:000001">
    <property type="entry name" value="neurobeachin isoform X1"/>
    <property type="match status" value="1"/>
</dbReference>
<dbReference type="PROSITE" id="PS51783">
    <property type="entry name" value="PH_BEACH"/>
    <property type="match status" value="1"/>
</dbReference>
<sequence length="389" mass="44702">RTCRRPLAHVCAVYTRRYRLVDSAMEVFLRRGTKRGLFLDFGVTKGDVDRRNEFVRMLVRFCPRGTLKHWPTEARRLQRLWQGRRISNFDYLMGLNALAGRSYSDLCQYPVFPWVLSCYGAPALDLGDPACYRDLSRPIGALDDARLAEFLERYESFQDPDIPAFMYGSHYSTAVGVVLHFLLRLQPFADLHQSMQNGAFDVPDRLFSSVPRAWALCTSALSEVKELTPEWYCVPDFLRNVNGFELGATQDGERVDDVALPRWAASPEDFIRKHRAALESEHVSENLHHWIDLIFGHKQQGQAAVDAHNVFYYLTYYGAIDLTKIRDDALRRATELQIAHFGQCPMQLFSRPHPPRGRRVLVPRPLATTTQGLDLWRQVRCAVGRAMHS</sequence>
<dbReference type="Gene3D" id="2.30.29.30">
    <property type="entry name" value="Pleckstrin-homology domain (PH domain)/Phosphotyrosine-binding domain (PTB)"/>
    <property type="match status" value="1"/>
</dbReference>
<name>A0A835ZH49_9STRA</name>
<evidence type="ECO:0000259" key="4">
    <source>
        <dbReference type="PROSITE" id="PS51783"/>
    </source>
</evidence>
<keyword evidence="1" id="KW-0853">WD repeat</keyword>
<dbReference type="SUPFAM" id="SSF81837">
    <property type="entry name" value="BEACH domain"/>
    <property type="match status" value="1"/>
</dbReference>
<feature type="non-terminal residue" evidence="5">
    <location>
        <position position="389"/>
    </location>
</feature>
<feature type="domain" description="BEACH-type PH" evidence="4">
    <location>
        <begin position="1"/>
        <end position="59"/>
    </location>
</feature>
<dbReference type="CDD" id="cd06071">
    <property type="entry name" value="Beach"/>
    <property type="match status" value="1"/>
</dbReference>
<evidence type="ECO:0000313" key="6">
    <source>
        <dbReference type="Proteomes" id="UP000664859"/>
    </source>
</evidence>
<dbReference type="InterPro" id="IPR023362">
    <property type="entry name" value="PH-BEACH_dom"/>
</dbReference>
<accession>A0A835ZH49</accession>
<dbReference type="Gene3D" id="1.10.1540.10">
    <property type="entry name" value="BEACH domain"/>
    <property type="match status" value="1"/>
</dbReference>
<dbReference type="InterPro" id="IPR050865">
    <property type="entry name" value="BEACH_Domain"/>
</dbReference>
<keyword evidence="6" id="KW-1185">Reference proteome</keyword>
<feature type="domain" description="BEACH" evidence="3">
    <location>
        <begin position="66"/>
        <end position="356"/>
    </location>
</feature>